<dbReference type="Proteomes" id="UP001590950">
    <property type="component" value="Unassembled WGS sequence"/>
</dbReference>
<sequence>MELDDSGPMPLEHMIRMQELVKLAKENSPYYSMHYENVPETISHLNQLPMEDHTSFGSPTRVCHQRSGTGGTTAVPKTSFITRQELREGGQNVVNCLTRAGLRPGDHVANLLNGGDLYKGFLDLSLALIEATVPILHLPIGVAPLNAQAWTIRTFSATVLVSMPTVVCRLVDYLIEYKELPNTVRLILYIGKLLHNDQKKLLRQVFPSAHIGPLQYVSVDGGFIGAPDSLLINDDSDATIYVVNT</sequence>
<reference evidence="1 2" key="1">
    <citation type="submission" date="2024-09" db="EMBL/GenBank/DDBJ databases">
        <title>Rethinking Asexuality: The Enigmatic Case of Functional Sexual Genes in Lepraria (Stereocaulaceae).</title>
        <authorList>
            <person name="Doellman M."/>
            <person name="Sun Y."/>
            <person name="Barcenas-Pena A."/>
            <person name="Lumbsch H.T."/>
            <person name="Grewe F."/>
        </authorList>
    </citation>
    <scope>NUCLEOTIDE SEQUENCE [LARGE SCALE GENOMIC DNA]</scope>
    <source>
        <strain evidence="1 2">Mercado 3170</strain>
    </source>
</reference>
<evidence type="ECO:0000313" key="1">
    <source>
        <dbReference type="EMBL" id="KAL2044048.1"/>
    </source>
</evidence>
<evidence type="ECO:0000313" key="2">
    <source>
        <dbReference type="Proteomes" id="UP001590950"/>
    </source>
</evidence>
<keyword evidence="2" id="KW-1185">Reference proteome</keyword>
<evidence type="ECO:0008006" key="3">
    <source>
        <dbReference type="Google" id="ProtNLM"/>
    </source>
</evidence>
<dbReference type="EMBL" id="JBEFKJ010000010">
    <property type="protein sequence ID" value="KAL2044048.1"/>
    <property type="molecule type" value="Genomic_DNA"/>
</dbReference>
<accession>A0ABR4AKT7</accession>
<gene>
    <name evidence="1" type="ORF">N7G274_003571</name>
</gene>
<dbReference type="SUPFAM" id="SSF56801">
    <property type="entry name" value="Acetyl-CoA synthetase-like"/>
    <property type="match status" value="1"/>
</dbReference>
<dbReference type="InterPro" id="IPR042099">
    <property type="entry name" value="ANL_N_sf"/>
</dbReference>
<comment type="caution">
    <text evidence="1">The sequence shown here is derived from an EMBL/GenBank/DDBJ whole genome shotgun (WGS) entry which is preliminary data.</text>
</comment>
<proteinExistence type="predicted"/>
<name>A0ABR4AKT7_9LECA</name>
<protein>
    <recommendedName>
        <fullName evidence="3">AMP-dependent synthetase/ligase domain-containing protein</fullName>
    </recommendedName>
</protein>
<organism evidence="1 2">
    <name type="scientific">Stereocaulon virgatum</name>
    <dbReference type="NCBI Taxonomy" id="373712"/>
    <lineage>
        <taxon>Eukaryota</taxon>
        <taxon>Fungi</taxon>
        <taxon>Dikarya</taxon>
        <taxon>Ascomycota</taxon>
        <taxon>Pezizomycotina</taxon>
        <taxon>Lecanoromycetes</taxon>
        <taxon>OSLEUM clade</taxon>
        <taxon>Lecanoromycetidae</taxon>
        <taxon>Lecanorales</taxon>
        <taxon>Lecanorineae</taxon>
        <taxon>Stereocaulaceae</taxon>
        <taxon>Stereocaulon</taxon>
    </lineage>
</organism>
<dbReference type="Gene3D" id="3.40.50.12780">
    <property type="entry name" value="N-terminal domain of ligase-like"/>
    <property type="match status" value="1"/>
</dbReference>